<dbReference type="eggNOG" id="COG0420">
    <property type="taxonomic scope" value="Bacteria"/>
</dbReference>
<dbReference type="InterPro" id="IPR050535">
    <property type="entry name" value="DNA_Repair-Maintenance_Comp"/>
</dbReference>
<dbReference type="CDD" id="cd00840">
    <property type="entry name" value="MPP_Mre11_N"/>
    <property type="match status" value="1"/>
</dbReference>
<dbReference type="PATRIC" id="fig|1449336.4.peg.1771"/>
<dbReference type="GO" id="GO:0006260">
    <property type="term" value="P:DNA replication"/>
    <property type="evidence" value="ECO:0007669"/>
    <property type="project" value="UniProtKB-KW"/>
</dbReference>
<dbReference type="InterPro" id="IPR026843">
    <property type="entry name" value="SbcD_C"/>
</dbReference>
<dbReference type="InterPro" id="IPR004843">
    <property type="entry name" value="Calcineurin-like_PHP"/>
</dbReference>
<protein>
    <recommendedName>
        <fullName evidence="3 7">Nuclease SbcCD subunit D</fullName>
    </recommendedName>
</protein>
<evidence type="ECO:0000256" key="6">
    <source>
        <dbReference type="ARBA" id="ARBA00022839"/>
    </source>
</evidence>
<keyword evidence="7" id="KW-0233">DNA recombination</keyword>
<dbReference type="InterPro" id="IPR004593">
    <property type="entry name" value="SbcD"/>
</dbReference>
<keyword evidence="11" id="KW-1185">Reference proteome</keyword>
<dbReference type="GO" id="GO:0008408">
    <property type="term" value="F:3'-5' exonuclease activity"/>
    <property type="evidence" value="ECO:0007669"/>
    <property type="project" value="InterPro"/>
</dbReference>
<dbReference type="GO" id="GO:0004519">
    <property type="term" value="F:endonuclease activity"/>
    <property type="evidence" value="ECO:0007669"/>
    <property type="project" value="UniProtKB-KW"/>
</dbReference>
<dbReference type="PANTHER" id="PTHR30337">
    <property type="entry name" value="COMPONENT OF ATP-DEPENDENT DSDNA EXONUCLEASE"/>
    <property type="match status" value="1"/>
</dbReference>
<evidence type="ECO:0000313" key="11">
    <source>
        <dbReference type="Proteomes" id="UP000051658"/>
    </source>
</evidence>
<evidence type="ECO:0000259" key="8">
    <source>
        <dbReference type="Pfam" id="PF00149"/>
    </source>
</evidence>
<reference evidence="10 11" key="1">
    <citation type="journal article" date="2015" name="Genome Announc.">
        <title>Expanding the biotechnology potential of lactobacilli through comparative genomics of 213 strains and associated genera.</title>
        <authorList>
            <person name="Sun Z."/>
            <person name="Harris H.M."/>
            <person name="McCann A."/>
            <person name="Guo C."/>
            <person name="Argimon S."/>
            <person name="Zhang W."/>
            <person name="Yang X."/>
            <person name="Jeffery I.B."/>
            <person name="Cooney J.C."/>
            <person name="Kagawa T.F."/>
            <person name="Liu W."/>
            <person name="Song Y."/>
            <person name="Salvetti E."/>
            <person name="Wrobel A."/>
            <person name="Rasinkangas P."/>
            <person name="Parkhill J."/>
            <person name="Rea M.C."/>
            <person name="O'Sullivan O."/>
            <person name="Ritari J."/>
            <person name="Douillard F.P."/>
            <person name="Paul Ross R."/>
            <person name="Yang R."/>
            <person name="Briner A.E."/>
            <person name="Felis G.E."/>
            <person name="de Vos W.M."/>
            <person name="Barrangou R."/>
            <person name="Klaenhammer T.R."/>
            <person name="Caufield P.W."/>
            <person name="Cui Y."/>
            <person name="Zhang H."/>
            <person name="O'Toole P.W."/>
        </authorList>
    </citation>
    <scope>NUCLEOTIDE SEQUENCE [LARGE SCALE GENOMIC DNA]</scope>
    <source>
        <strain evidence="10 11">DSM 20623</strain>
    </source>
</reference>
<dbReference type="Gene3D" id="3.60.21.10">
    <property type="match status" value="1"/>
</dbReference>
<comment type="function">
    <text evidence="7">SbcCD cleaves DNA hairpin structures. These structures can inhibit DNA replication and are intermediates in certain DNA recombination reactions. The complex acts as a 3'-&gt;5' double strand exonuclease that can open hairpins. It also has a 5' single-strand endonuclease activity.</text>
</comment>
<dbReference type="InterPro" id="IPR041796">
    <property type="entry name" value="Mre11_N"/>
</dbReference>
<keyword evidence="6 7" id="KW-0269">Exonuclease</keyword>
<keyword evidence="5 7" id="KW-0378">Hydrolase</keyword>
<evidence type="ECO:0000256" key="4">
    <source>
        <dbReference type="ARBA" id="ARBA00022722"/>
    </source>
</evidence>
<comment type="subunit">
    <text evidence="2 7">Heterodimer of SbcC and SbcD.</text>
</comment>
<dbReference type="InterPro" id="IPR029052">
    <property type="entry name" value="Metallo-depent_PP-like"/>
</dbReference>
<keyword evidence="4 7" id="KW-0540">Nuclease</keyword>
<evidence type="ECO:0000256" key="5">
    <source>
        <dbReference type="ARBA" id="ARBA00022801"/>
    </source>
</evidence>
<dbReference type="Pfam" id="PF12320">
    <property type="entry name" value="SbcD_C"/>
    <property type="match status" value="1"/>
</dbReference>
<name>A0A0R2HNS4_CARDV</name>
<feature type="domain" description="Nuclease SbcCD subunit D C-terminal" evidence="9">
    <location>
        <begin position="265"/>
        <end position="355"/>
    </location>
</feature>
<evidence type="ECO:0000256" key="7">
    <source>
        <dbReference type="RuleBase" id="RU363069"/>
    </source>
</evidence>
<organism evidence="10 11">
    <name type="scientific">Carnobacterium divergens DSM 20623</name>
    <dbReference type="NCBI Taxonomy" id="1449336"/>
    <lineage>
        <taxon>Bacteria</taxon>
        <taxon>Bacillati</taxon>
        <taxon>Bacillota</taxon>
        <taxon>Bacilli</taxon>
        <taxon>Lactobacillales</taxon>
        <taxon>Carnobacteriaceae</taxon>
        <taxon>Carnobacterium</taxon>
    </lineage>
</organism>
<keyword evidence="7" id="KW-0255">Endonuclease</keyword>
<dbReference type="SUPFAM" id="SSF56300">
    <property type="entry name" value="Metallo-dependent phosphatases"/>
    <property type="match status" value="1"/>
</dbReference>
<comment type="caution">
    <text evidence="10">The sequence shown here is derived from an EMBL/GenBank/DDBJ whole genome shotgun (WGS) entry which is preliminary data.</text>
</comment>
<dbReference type="GO" id="GO:0006310">
    <property type="term" value="P:DNA recombination"/>
    <property type="evidence" value="ECO:0007669"/>
    <property type="project" value="UniProtKB-KW"/>
</dbReference>
<feature type="domain" description="Calcineurin-like phosphoesterase" evidence="8">
    <location>
        <begin position="2"/>
        <end position="215"/>
    </location>
</feature>
<dbReference type="EMBL" id="JQBS01000035">
    <property type="protein sequence ID" value="KRN54158.1"/>
    <property type="molecule type" value="Genomic_DNA"/>
</dbReference>
<dbReference type="AlphaFoldDB" id="A0A0R2HNS4"/>
<sequence>MMKFIHTADWHIGKKIHGFQLLKEQEEVYRQLVEVAVKEKVDAIVIAGDLYDRAVPPAEAVLLLNKMLMELNIVQKIPLLVVSGNHDSSTRLATGGPWYEFLNFHLVTKIEDSLKPIVLGNTQFFLLPYFEPIDARLYFGDSSLTTHELAAKRVVEEMKKSFDPNYHQVLVAHLFVAGSLRTDSETEVTVGGLDQVSASVFKDFDYVALGHLHNPNASRHERIQYSGTLLKFSVSEANQAKGFKLIELTDEGNLKNTFYPVESTKSLRVLTGFFDDLTARDYYETQKKDDYLFIQLKDTQIIPDAMNRLREIYPNVLGMERLDKTGLLSKMGQLNKEKIQQSSPRALFEKYYQEVTGDSLSKQQTDLLTTIFAQLKIEEEDQTQ</sequence>
<gene>
    <name evidence="7" type="primary">sbcD</name>
    <name evidence="10" type="ORF">IV74_GL001736</name>
</gene>
<evidence type="ECO:0000256" key="1">
    <source>
        <dbReference type="ARBA" id="ARBA00010555"/>
    </source>
</evidence>
<comment type="similarity">
    <text evidence="1 7">Belongs to the SbcD family.</text>
</comment>
<evidence type="ECO:0000256" key="2">
    <source>
        <dbReference type="ARBA" id="ARBA00011322"/>
    </source>
</evidence>
<proteinExistence type="inferred from homology"/>
<evidence type="ECO:0000259" key="9">
    <source>
        <dbReference type="Pfam" id="PF12320"/>
    </source>
</evidence>
<dbReference type="Pfam" id="PF00149">
    <property type="entry name" value="Metallophos"/>
    <property type="match status" value="1"/>
</dbReference>
<keyword evidence="7" id="KW-0235">DNA replication</keyword>
<evidence type="ECO:0000256" key="3">
    <source>
        <dbReference type="ARBA" id="ARBA00013365"/>
    </source>
</evidence>
<dbReference type="NCBIfam" id="TIGR00619">
    <property type="entry name" value="sbcd"/>
    <property type="match status" value="1"/>
</dbReference>
<dbReference type="Proteomes" id="UP000051658">
    <property type="component" value="Unassembled WGS sequence"/>
</dbReference>
<evidence type="ECO:0000313" key="10">
    <source>
        <dbReference type="EMBL" id="KRN54158.1"/>
    </source>
</evidence>
<accession>A0A0R2HNS4</accession>
<dbReference type="PANTHER" id="PTHR30337:SF0">
    <property type="entry name" value="NUCLEASE SBCCD SUBUNIT D"/>
    <property type="match status" value="1"/>
</dbReference>